<dbReference type="AlphaFoldDB" id="A0A4P6ZZX5"/>
<accession>A0A4P6ZZX5</accession>
<dbReference type="Gene3D" id="3.40.1580.10">
    <property type="entry name" value="SMI1/KNR4-like"/>
    <property type="match status" value="1"/>
</dbReference>
<gene>
    <name evidence="2" type="ORF">E2636_13265</name>
</gene>
<dbReference type="SUPFAM" id="SSF160631">
    <property type="entry name" value="SMI1/KNR4-like"/>
    <property type="match status" value="1"/>
</dbReference>
<dbReference type="Proteomes" id="UP000294292">
    <property type="component" value="Chromosome"/>
</dbReference>
<dbReference type="SMART" id="SM00860">
    <property type="entry name" value="SMI1_KNR4"/>
    <property type="match status" value="1"/>
</dbReference>
<dbReference type="OrthoDB" id="8657476at2"/>
<dbReference type="EMBL" id="CP038015">
    <property type="protein sequence ID" value="QBP42057.1"/>
    <property type="molecule type" value="Genomic_DNA"/>
</dbReference>
<dbReference type="InterPro" id="IPR016024">
    <property type="entry name" value="ARM-type_fold"/>
</dbReference>
<proteinExistence type="predicted"/>
<dbReference type="SUPFAM" id="SSF48371">
    <property type="entry name" value="ARM repeat"/>
    <property type="match status" value="1"/>
</dbReference>
<evidence type="ECO:0000259" key="1">
    <source>
        <dbReference type="SMART" id="SM00860"/>
    </source>
</evidence>
<dbReference type="KEGG" id="panc:E2636_13265"/>
<dbReference type="Pfam" id="PF14568">
    <property type="entry name" value="SUKH_6"/>
    <property type="match status" value="1"/>
</dbReference>
<dbReference type="RefSeq" id="WP_134210626.1">
    <property type="nucleotide sequence ID" value="NZ_CP038015.1"/>
</dbReference>
<dbReference type="InterPro" id="IPR018958">
    <property type="entry name" value="Knr4/Smi1-like_dom"/>
</dbReference>
<evidence type="ECO:0000313" key="2">
    <source>
        <dbReference type="EMBL" id="QBP42057.1"/>
    </source>
</evidence>
<organism evidence="2 3">
    <name type="scientific">Paenisporosarcina antarctica</name>
    <dbReference type="NCBI Taxonomy" id="417367"/>
    <lineage>
        <taxon>Bacteria</taxon>
        <taxon>Bacillati</taxon>
        <taxon>Bacillota</taxon>
        <taxon>Bacilli</taxon>
        <taxon>Bacillales</taxon>
        <taxon>Caryophanaceae</taxon>
        <taxon>Paenisporosarcina</taxon>
    </lineage>
</organism>
<reference evidence="2 3" key="1">
    <citation type="submission" date="2019-03" db="EMBL/GenBank/DDBJ databases">
        <title>Complete genome sequence of Paenisporosarcina antarctica CGMCC 1.6503T.</title>
        <authorList>
            <person name="Rong J.-C."/>
            <person name="Chi N.-Y."/>
            <person name="Zhang Q.-F."/>
        </authorList>
    </citation>
    <scope>NUCLEOTIDE SEQUENCE [LARGE SCALE GENOMIC DNA]</scope>
    <source>
        <strain evidence="2 3">CGMCC 1.6503</strain>
    </source>
</reference>
<feature type="domain" description="Knr4/Smi1-like" evidence="1">
    <location>
        <begin position="17"/>
        <end position="145"/>
    </location>
</feature>
<sequence length="272" mass="31775">MNLDLWEEELDEYFKGEVNLETIRNVQQELKLELPESYISLMTKRNGFYLKKKYYPTIVPNGWANNSVHIDFLYGIGENPGLLDSIYLRKEWGIRSKKLLIISTEAPMFICLDYRTKKTPSVIFIDVEANQEIKLANDFEQFINGLVEEIEEEDIDIFTSLSEQQIIDYYTKIDLVIVNGKPKEIDRLLGEILSTNNDLIRYLVEKMRKHEKAKVHFNLILFLSCCAEGENKGMINDDYLMEVLKEFSASKNKDVKEFALYSLNLLTSRLNI</sequence>
<dbReference type="InterPro" id="IPR037883">
    <property type="entry name" value="Knr4/Smi1-like_sf"/>
</dbReference>
<protein>
    <submittedName>
        <fullName evidence="2">SMI1/KNR4 family protein</fullName>
    </submittedName>
</protein>
<evidence type="ECO:0000313" key="3">
    <source>
        <dbReference type="Proteomes" id="UP000294292"/>
    </source>
</evidence>
<keyword evidence="3" id="KW-1185">Reference proteome</keyword>
<name>A0A4P6ZZX5_9BACL</name>